<protein>
    <recommendedName>
        <fullName evidence="3">DUF2018 domain-containing protein</fullName>
    </recommendedName>
</protein>
<evidence type="ECO:0008006" key="3">
    <source>
        <dbReference type="Google" id="ProtNLM"/>
    </source>
</evidence>
<keyword evidence="2" id="KW-1185">Reference proteome</keyword>
<proteinExistence type="predicted"/>
<accession>A7I1R5</accession>
<gene>
    <name evidence="1" type="ordered locus">CHAB381_0894</name>
</gene>
<sequence length="96" mass="11095">MVIIIKFFKKGRKVEIFEGNPKDKFFDIIFHASKTLVENEIENLLMRAVALENLCEKAGIDETEIFNFIVENPDIMENALNDKYIELTGNILSNNE</sequence>
<dbReference type="Proteomes" id="UP000002407">
    <property type="component" value="Chromosome"/>
</dbReference>
<reference evidence="2" key="1">
    <citation type="submission" date="2007-07" db="EMBL/GenBank/DDBJ databases">
        <title>Complete genome sequence of Campylobacter hominis ATCC BAA-381, a commensal isolated from the human gastrointestinal tract.</title>
        <authorList>
            <person name="Fouts D.E."/>
            <person name="Mongodin E.F."/>
            <person name="Puiu D."/>
            <person name="Sebastian Y."/>
            <person name="Miller W.G."/>
            <person name="Mandrell R.E."/>
            <person name="Nelson K.E."/>
        </authorList>
    </citation>
    <scope>NUCLEOTIDE SEQUENCE [LARGE SCALE GENOMIC DNA]</scope>
    <source>
        <strain evidence="2">ATCC BAA-381 / LMG 19568 / NCTC 13146 / CH001A</strain>
    </source>
</reference>
<dbReference type="Gene3D" id="1.10.3350.10">
    <property type="entry name" value="HP0242-like domain"/>
    <property type="match status" value="1"/>
</dbReference>
<dbReference type="KEGG" id="cha:CHAB381_0894"/>
<dbReference type="EMBL" id="CP000776">
    <property type="protein sequence ID" value="ABS52363.1"/>
    <property type="molecule type" value="Genomic_DNA"/>
</dbReference>
<organism evidence="1 2">
    <name type="scientific">Campylobacter hominis (strain ATCC BAA-381 / DSM 21671 / CCUG 45161 / LMG 19568 / NCTC 13146 / CH001A)</name>
    <dbReference type="NCBI Taxonomy" id="360107"/>
    <lineage>
        <taxon>Bacteria</taxon>
        <taxon>Pseudomonadati</taxon>
        <taxon>Campylobacterota</taxon>
        <taxon>Epsilonproteobacteria</taxon>
        <taxon>Campylobacterales</taxon>
        <taxon>Campylobacteraceae</taxon>
        <taxon>Campylobacter</taxon>
    </lineage>
</organism>
<dbReference type="STRING" id="360107.CHAB381_0894"/>
<dbReference type="Pfam" id="PF09442">
    <property type="entry name" value="DUF2018"/>
    <property type="match status" value="1"/>
</dbReference>
<name>A7I1R5_CAMHC</name>
<dbReference type="HOGENOM" id="CLU_182084_0_0_7"/>
<dbReference type="InterPro" id="IPR023126">
    <property type="entry name" value="HP0242-like_sf"/>
</dbReference>
<dbReference type="SUPFAM" id="SSF158752">
    <property type="entry name" value="HP0242-like"/>
    <property type="match status" value="1"/>
</dbReference>
<dbReference type="InterPro" id="IPR018563">
    <property type="entry name" value="DUF2018"/>
</dbReference>
<dbReference type="AlphaFoldDB" id="A7I1R5"/>
<evidence type="ECO:0000313" key="1">
    <source>
        <dbReference type="EMBL" id="ABS52363.1"/>
    </source>
</evidence>
<evidence type="ECO:0000313" key="2">
    <source>
        <dbReference type="Proteomes" id="UP000002407"/>
    </source>
</evidence>
<dbReference type="eggNOG" id="ENOG50319G8">
    <property type="taxonomic scope" value="Bacteria"/>
</dbReference>